<sequence length="207" mass="23515">MLLPVAVAVYRREFLTPVLLVVTAYFLVRFLEECVFLYYVLIPKSTQRISNLALILDSLLIGWFYWLSFARNSFAGKLTIAVTTLVFVATTSSYSLDGLGSVSHSCIRLMIIILSLVYFNKILSENRVRKIVSHSLFWVNAGFLFFGMGTFMTSLFKDYLLDPALTTKETYNLFSDMNQILSMILSALVAIGMWVSDSDKDNYIQSI</sequence>
<organism evidence="2 3">
    <name type="scientific">Fibrella forsythiae</name>
    <dbReference type="NCBI Taxonomy" id="2817061"/>
    <lineage>
        <taxon>Bacteria</taxon>
        <taxon>Pseudomonadati</taxon>
        <taxon>Bacteroidota</taxon>
        <taxon>Cytophagia</taxon>
        <taxon>Cytophagales</taxon>
        <taxon>Spirosomataceae</taxon>
        <taxon>Fibrella</taxon>
    </lineage>
</organism>
<dbReference type="EMBL" id="JAFMYW010000002">
    <property type="protein sequence ID" value="MBO0948769.1"/>
    <property type="molecule type" value="Genomic_DNA"/>
</dbReference>
<feature type="transmembrane region" description="Helical" evidence="1">
    <location>
        <begin position="18"/>
        <end position="42"/>
    </location>
</feature>
<feature type="transmembrane region" description="Helical" evidence="1">
    <location>
        <begin position="102"/>
        <end position="123"/>
    </location>
</feature>
<name>A0ABS3JFJ1_9BACT</name>
<feature type="transmembrane region" description="Helical" evidence="1">
    <location>
        <begin position="135"/>
        <end position="157"/>
    </location>
</feature>
<keyword evidence="1" id="KW-0472">Membrane</keyword>
<proteinExistence type="predicted"/>
<dbReference type="Proteomes" id="UP000664628">
    <property type="component" value="Unassembled WGS sequence"/>
</dbReference>
<comment type="caution">
    <text evidence="2">The sequence shown here is derived from an EMBL/GenBank/DDBJ whole genome shotgun (WGS) entry which is preliminary data.</text>
</comment>
<keyword evidence="1" id="KW-1133">Transmembrane helix</keyword>
<evidence type="ECO:0000313" key="3">
    <source>
        <dbReference type="Proteomes" id="UP000664628"/>
    </source>
</evidence>
<feature type="transmembrane region" description="Helical" evidence="1">
    <location>
        <begin position="177"/>
        <end position="195"/>
    </location>
</feature>
<reference evidence="2 3" key="1">
    <citation type="submission" date="2021-03" db="EMBL/GenBank/DDBJ databases">
        <title>Fibrella sp. HMF5405 genome sequencing and assembly.</title>
        <authorList>
            <person name="Kang H."/>
            <person name="Kim H."/>
            <person name="Bae S."/>
            <person name="Joh K."/>
        </authorList>
    </citation>
    <scope>NUCLEOTIDE SEQUENCE [LARGE SCALE GENOMIC DNA]</scope>
    <source>
        <strain evidence="2 3">HMF5405</strain>
    </source>
</reference>
<evidence type="ECO:0000256" key="1">
    <source>
        <dbReference type="SAM" id="Phobius"/>
    </source>
</evidence>
<accession>A0ABS3JFJ1</accession>
<keyword evidence="1" id="KW-0812">Transmembrane</keyword>
<evidence type="ECO:0000313" key="2">
    <source>
        <dbReference type="EMBL" id="MBO0948769.1"/>
    </source>
</evidence>
<protein>
    <submittedName>
        <fullName evidence="2">Uncharacterized protein</fullName>
    </submittedName>
</protein>
<keyword evidence="3" id="KW-1185">Reference proteome</keyword>
<dbReference type="RefSeq" id="WP_207328719.1">
    <property type="nucleotide sequence ID" value="NZ_JAFMYW010000002.1"/>
</dbReference>
<feature type="transmembrane region" description="Helical" evidence="1">
    <location>
        <begin position="48"/>
        <end position="66"/>
    </location>
</feature>
<gene>
    <name evidence="2" type="ORF">J2I46_09270</name>
</gene>